<evidence type="ECO:0000256" key="6">
    <source>
        <dbReference type="ARBA" id="ARBA00022989"/>
    </source>
</evidence>
<sequence length="163" mass="17921">MLWFIEKTAYALGVIGGIALLLPMCLVVIFDIGSRLLLGSGLPWAVDAGSVMMVSFVFAILPWSLVRGSHIRMDILYIMAGHRFRIVADFIAILGAATFFGLIGWGAINTIPRYLRIGTGSPNVSIPYWPFAALILFVCALSLVILVLQIFGRMKKPEQILHD</sequence>
<dbReference type="PANTHER" id="PTHR35011">
    <property type="entry name" value="2,3-DIKETO-L-GULONATE TRAP TRANSPORTER SMALL PERMEASE PROTEIN YIAM"/>
    <property type="match status" value="1"/>
</dbReference>
<dbReference type="Proteomes" id="UP000467322">
    <property type="component" value="Unassembled WGS sequence"/>
</dbReference>
<accession>A0A845M2A5</accession>
<reference evidence="11 12" key="1">
    <citation type="submission" date="2019-12" db="EMBL/GenBank/DDBJ databases">
        <title>Maritimibacter sp. nov. sp. isolated from sea sand.</title>
        <authorList>
            <person name="Kim J."/>
            <person name="Jeong S.E."/>
            <person name="Jung H.S."/>
            <person name="Jeon C.O."/>
        </authorList>
    </citation>
    <scope>NUCLEOTIDE SEQUENCE [LARGE SCALE GENOMIC DNA]</scope>
    <source>
        <strain evidence="11 12">DP07</strain>
    </source>
</reference>
<feature type="domain" description="Tripartite ATP-independent periplasmic transporters DctQ component" evidence="10">
    <location>
        <begin position="24"/>
        <end position="154"/>
    </location>
</feature>
<feature type="transmembrane region" description="Helical" evidence="9">
    <location>
        <begin position="128"/>
        <end position="151"/>
    </location>
</feature>
<gene>
    <name evidence="11" type="ORF">GQE99_11780</name>
</gene>
<evidence type="ECO:0000256" key="4">
    <source>
        <dbReference type="ARBA" id="ARBA00022519"/>
    </source>
</evidence>
<comment type="similarity">
    <text evidence="8 9">Belongs to the TRAP transporter small permease family.</text>
</comment>
<keyword evidence="5 9" id="KW-0812">Transmembrane</keyword>
<dbReference type="GO" id="GO:0005886">
    <property type="term" value="C:plasma membrane"/>
    <property type="evidence" value="ECO:0007669"/>
    <property type="project" value="UniProtKB-SubCell"/>
</dbReference>
<evidence type="ECO:0000256" key="7">
    <source>
        <dbReference type="ARBA" id="ARBA00023136"/>
    </source>
</evidence>
<feature type="transmembrane region" description="Helical" evidence="9">
    <location>
        <begin position="9"/>
        <end position="30"/>
    </location>
</feature>
<evidence type="ECO:0000256" key="8">
    <source>
        <dbReference type="ARBA" id="ARBA00038436"/>
    </source>
</evidence>
<feature type="transmembrane region" description="Helical" evidence="9">
    <location>
        <begin position="42"/>
        <end position="65"/>
    </location>
</feature>
<evidence type="ECO:0000313" key="12">
    <source>
        <dbReference type="Proteomes" id="UP000467322"/>
    </source>
</evidence>
<evidence type="ECO:0000256" key="5">
    <source>
        <dbReference type="ARBA" id="ARBA00022692"/>
    </source>
</evidence>
<evidence type="ECO:0000256" key="9">
    <source>
        <dbReference type="RuleBase" id="RU369079"/>
    </source>
</evidence>
<dbReference type="EMBL" id="WTUX01000013">
    <property type="protein sequence ID" value="MZR13696.1"/>
    <property type="molecule type" value="Genomic_DNA"/>
</dbReference>
<comment type="subcellular location">
    <subcellularLocation>
        <location evidence="1 9">Cell inner membrane</location>
        <topology evidence="1 9">Multi-pass membrane protein</topology>
    </subcellularLocation>
</comment>
<evidence type="ECO:0000313" key="11">
    <source>
        <dbReference type="EMBL" id="MZR13696.1"/>
    </source>
</evidence>
<keyword evidence="3" id="KW-1003">Cell membrane</keyword>
<keyword evidence="4 9" id="KW-0997">Cell inner membrane</keyword>
<dbReference type="AlphaFoldDB" id="A0A845M2A5"/>
<keyword evidence="2 9" id="KW-0813">Transport</keyword>
<dbReference type="InterPro" id="IPR007387">
    <property type="entry name" value="TRAP_DctQ"/>
</dbReference>
<comment type="caution">
    <text evidence="11">The sequence shown here is derived from an EMBL/GenBank/DDBJ whole genome shotgun (WGS) entry which is preliminary data.</text>
</comment>
<dbReference type="GO" id="GO:0022857">
    <property type="term" value="F:transmembrane transporter activity"/>
    <property type="evidence" value="ECO:0007669"/>
    <property type="project" value="UniProtKB-UniRule"/>
</dbReference>
<comment type="subunit">
    <text evidence="9">The complex comprises the extracytoplasmic solute receptor protein and the two transmembrane proteins.</text>
</comment>
<dbReference type="PANTHER" id="PTHR35011:SF10">
    <property type="entry name" value="TRAP TRANSPORTER SMALL PERMEASE PROTEIN"/>
    <property type="match status" value="1"/>
</dbReference>
<keyword evidence="7 9" id="KW-0472">Membrane</keyword>
<dbReference type="GO" id="GO:0015740">
    <property type="term" value="P:C4-dicarboxylate transport"/>
    <property type="evidence" value="ECO:0007669"/>
    <property type="project" value="TreeGrafter"/>
</dbReference>
<evidence type="ECO:0000256" key="2">
    <source>
        <dbReference type="ARBA" id="ARBA00022448"/>
    </source>
</evidence>
<evidence type="ECO:0000256" key="3">
    <source>
        <dbReference type="ARBA" id="ARBA00022475"/>
    </source>
</evidence>
<keyword evidence="6 9" id="KW-1133">Transmembrane helix</keyword>
<dbReference type="RefSeq" id="WP_161351832.1">
    <property type="nucleotide sequence ID" value="NZ_WTUX01000013.1"/>
</dbReference>
<proteinExistence type="inferred from homology"/>
<protein>
    <recommendedName>
        <fullName evidence="9">TRAP transporter small permease protein</fullName>
    </recommendedName>
</protein>
<name>A0A845M2A5_9RHOB</name>
<dbReference type="Pfam" id="PF04290">
    <property type="entry name" value="DctQ"/>
    <property type="match status" value="1"/>
</dbReference>
<comment type="function">
    <text evidence="9">Part of the tripartite ATP-independent periplasmic (TRAP) transport system.</text>
</comment>
<keyword evidence="12" id="KW-1185">Reference proteome</keyword>
<feature type="transmembrane region" description="Helical" evidence="9">
    <location>
        <begin position="86"/>
        <end position="108"/>
    </location>
</feature>
<organism evidence="11 12">
    <name type="scientific">Maritimibacter harenae</name>
    <dbReference type="NCBI Taxonomy" id="2606218"/>
    <lineage>
        <taxon>Bacteria</taxon>
        <taxon>Pseudomonadati</taxon>
        <taxon>Pseudomonadota</taxon>
        <taxon>Alphaproteobacteria</taxon>
        <taxon>Rhodobacterales</taxon>
        <taxon>Roseobacteraceae</taxon>
        <taxon>Maritimibacter</taxon>
    </lineage>
</organism>
<evidence type="ECO:0000256" key="1">
    <source>
        <dbReference type="ARBA" id="ARBA00004429"/>
    </source>
</evidence>
<evidence type="ECO:0000259" key="10">
    <source>
        <dbReference type="Pfam" id="PF04290"/>
    </source>
</evidence>
<dbReference type="InterPro" id="IPR055348">
    <property type="entry name" value="DctQ"/>
</dbReference>